<dbReference type="PANTHER" id="PTHR43000">
    <property type="entry name" value="DTDP-D-GLUCOSE 4,6-DEHYDRATASE-RELATED"/>
    <property type="match status" value="1"/>
</dbReference>
<name>D5E8Z8_METMS</name>
<dbReference type="OrthoDB" id="4907at2157"/>
<gene>
    <name evidence="3" type="ordered locus">Mmah_0113</name>
</gene>
<evidence type="ECO:0000313" key="4">
    <source>
        <dbReference type="Proteomes" id="UP000001059"/>
    </source>
</evidence>
<accession>D5E8Z8</accession>
<protein>
    <submittedName>
        <fullName evidence="3">NAD-dependent epimerase/dehydratase</fullName>
    </submittedName>
</protein>
<keyword evidence="4" id="KW-1185">Reference proteome</keyword>
<organism evidence="3 4">
    <name type="scientific">Methanohalophilus mahii (strain ATCC 35705 / DSM 5219 / SLP)</name>
    <dbReference type="NCBI Taxonomy" id="547558"/>
    <lineage>
        <taxon>Archaea</taxon>
        <taxon>Methanobacteriati</taxon>
        <taxon>Methanobacteriota</taxon>
        <taxon>Stenosarchaea group</taxon>
        <taxon>Methanomicrobia</taxon>
        <taxon>Methanosarcinales</taxon>
        <taxon>Methanosarcinaceae</taxon>
        <taxon>Methanohalophilus</taxon>
    </lineage>
</organism>
<dbReference type="Pfam" id="PF01370">
    <property type="entry name" value="Epimerase"/>
    <property type="match status" value="1"/>
</dbReference>
<dbReference type="SUPFAM" id="SSF51735">
    <property type="entry name" value="NAD(P)-binding Rossmann-fold domains"/>
    <property type="match status" value="1"/>
</dbReference>
<dbReference type="InterPro" id="IPR001509">
    <property type="entry name" value="Epimerase_deHydtase"/>
</dbReference>
<dbReference type="Gene3D" id="3.90.25.10">
    <property type="entry name" value="UDP-galactose 4-epimerase, domain 1"/>
    <property type="match status" value="1"/>
</dbReference>
<dbReference type="STRING" id="547558.Mmah_0113"/>
<dbReference type="KEGG" id="mmh:Mmah_0113"/>
<dbReference type="GeneID" id="8982244"/>
<evidence type="ECO:0000256" key="1">
    <source>
        <dbReference type="ARBA" id="ARBA00007637"/>
    </source>
</evidence>
<comment type="similarity">
    <text evidence="1">Belongs to the NAD(P)-dependent epimerase/dehydratase family.</text>
</comment>
<dbReference type="EMBL" id="CP001994">
    <property type="protein sequence ID" value="ADE35649.1"/>
    <property type="molecule type" value="Genomic_DNA"/>
</dbReference>
<evidence type="ECO:0000259" key="2">
    <source>
        <dbReference type="Pfam" id="PF01370"/>
    </source>
</evidence>
<reference evidence="3 4" key="1">
    <citation type="submission" date="2010-03" db="EMBL/GenBank/DDBJ databases">
        <title>The complete genome of Methanohalophilus mahii DSM 5219.</title>
        <authorList>
            <consortium name="US DOE Joint Genome Institute (JGI-PGF)"/>
            <person name="Lucas S."/>
            <person name="Copeland A."/>
            <person name="Lapidus A."/>
            <person name="Glavina del Rio T."/>
            <person name="Dalin E."/>
            <person name="Tice H."/>
            <person name="Bruce D."/>
            <person name="Goodwin L."/>
            <person name="Pitluck S."/>
            <person name="Kyrpides N."/>
            <person name="Mavromatis K."/>
            <person name="Ivanova N."/>
            <person name="Lykidis A."/>
            <person name="Saunders E."/>
            <person name="Brettin T."/>
            <person name="Detter J.C."/>
            <person name="Han C."/>
            <person name="Land M."/>
            <person name="Hauser L."/>
            <person name="Markowitz V."/>
            <person name="Cheng J.-F."/>
            <person name="Hugenholtz P."/>
            <person name="Woyke T."/>
            <person name="Wu D."/>
            <person name="Spring S."/>
            <person name="Schneider S."/>
            <person name="Schroeder M."/>
            <person name="Klenk H.-P."/>
            <person name="Eisen J.A."/>
        </authorList>
    </citation>
    <scope>NUCLEOTIDE SEQUENCE [LARGE SCALE GENOMIC DNA]</scope>
    <source>
        <strain evidence="4">ATCC 35705 / DSM 5219 / SLP</strain>
    </source>
</reference>
<proteinExistence type="inferred from homology"/>
<dbReference type="HOGENOM" id="CLU_007383_1_7_2"/>
<dbReference type="InterPro" id="IPR036291">
    <property type="entry name" value="NAD(P)-bd_dom_sf"/>
</dbReference>
<sequence>MQTILITGGLGQVGSYLTDRFCRENKVIVLDNTFSPCRHEVPAGVQLVIGDIQGPEAVRLVGQADVVIHTAAQIDVNRSMEQPMFDCENNILGTLNLLEAARQTNLKRFIYFSSAAIYGETLQMPVSENHPTQPLSPYGVSKLTGEQYALMYHRAFNLPISVLRPFNIYSPRQDPSNPYSGVITKFIERTKAGQSPVIFGDGEQTRDFISVHDIVDLVQLLVEKEDAIGKVFNAGTGKQTSVNRLAGIVQHVFDSDLPLEYRQARIGDIRHSVADISAAKTLGFVPKVSLEDGLAEFVKKCEF</sequence>
<feature type="domain" description="NAD-dependent epimerase/dehydratase" evidence="2">
    <location>
        <begin position="4"/>
        <end position="235"/>
    </location>
</feature>
<dbReference type="RefSeq" id="WP_013036592.1">
    <property type="nucleotide sequence ID" value="NC_014002.1"/>
</dbReference>
<dbReference type="AlphaFoldDB" id="D5E8Z8"/>
<dbReference type="Proteomes" id="UP000001059">
    <property type="component" value="Chromosome"/>
</dbReference>
<evidence type="ECO:0000313" key="3">
    <source>
        <dbReference type="EMBL" id="ADE35649.1"/>
    </source>
</evidence>
<dbReference type="Gene3D" id="3.40.50.720">
    <property type="entry name" value="NAD(P)-binding Rossmann-like Domain"/>
    <property type="match status" value="1"/>
</dbReference>